<keyword evidence="4 6" id="KW-1133">Transmembrane helix</keyword>
<evidence type="ECO:0000256" key="3">
    <source>
        <dbReference type="ARBA" id="ARBA00022692"/>
    </source>
</evidence>
<dbReference type="PANTHER" id="PTHR45649:SF7">
    <property type="entry name" value="CHOLINE TRANSPORT PROTEIN"/>
    <property type="match status" value="1"/>
</dbReference>
<dbReference type="GO" id="GO:0022857">
    <property type="term" value="F:transmembrane transporter activity"/>
    <property type="evidence" value="ECO:0007669"/>
    <property type="project" value="InterPro"/>
</dbReference>
<organism evidence="7 8">
    <name type="scientific">Tuber aestivum</name>
    <name type="common">summer truffle</name>
    <dbReference type="NCBI Taxonomy" id="59557"/>
    <lineage>
        <taxon>Eukaryota</taxon>
        <taxon>Fungi</taxon>
        <taxon>Dikarya</taxon>
        <taxon>Ascomycota</taxon>
        <taxon>Pezizomycotina</taxon>
        <taxon>Pezizomycetes</taxon>
        <taxon>Pezizales</taxon>
        <taxon>Tuberaceae</taxon>
        <taxon>Tuber</taxon>
    </lineage>
</organism>
<dbReference type="InterPro" id="IPR002293">
    <property type="entry name" value="AA/rel_permease1"/>
</dbReference>
<evidence type="ECO:0000256" key="1">
    <source>
        <dbReference type="ARBA" id="ARBA00004141"/>
    </source>
</evidence>
<dbReference type="GO" id="GO:0016020">
    <property type="term" value="C:membrane"/>
    <property type="evidence" value="ECO:0007669"/>
    <property type="project" value="UniProtKB-SubCell"/>
</dbReference>
<dbReference type="Pfam" id="PF13520">
    <property type="entry name" value="AA_permease_2"/>
    <property type="match status" value="1"/>
</dbReference>
<evidence type="ECO:0000256" key="2">
    <source>
        <dbReference type="ARBA" id="ARBA00022448"/>
    </source>
</evidence>
<dbReference type="EMBL" id="LN891200">
    <property type="protein sequence ID" value="CUS07529.1"/>
    <property type="molecule type" value="Genomic_DNA"/>
</dbReference>
<feature type="transmembrane region" description="Helical" evidence="6">
    <location>
        <begin position="369"/>
        <end position="390"/>
    </location>
</feature>
<evidence type="ECO:0000313" key="7">
    <source>
        <dbReference type="EMBL" id="CUS07529.1"/>
    </source>
</evidence>
<dbReference type="Gene3D" id="1.20.1740.10">
    <property type="entry name" value="Amino acid/polyamine transporter I"/>
    <property type="match status" value="1"/>
</dbReference>
<keyword evidence="3 6" id="KW-0812">Transmembrane</keyword>
<evidence type="ECO:0000256" key="4">
    <source>
        <dbReference type="ARBA" id="ARBA00022989"/>
    </source>
</evidence>
<dbReference type="PANTHER" id="PTHR45649">
    <property type="entry name" value="AMINO-ACID PERMEASE BAT1"/>
    <property type="match status" value="1"/>
</dbReference>
<evidence type="ECO:0000256" key="6">
    <source>
        <dbReference type="SAM" id="Phobius"/>
    </source>
</evidence>
<dbReference type="Proteomes" id="UP001412239">
    <property type="component" value="Unassembled WGS sequence"/>
</dbReference>
<gene>
    <name evidence="7" type="ORF">GSTUAT00008410001</name>
</gene>
<keyword evidence="5 6" id="KW-0472">Membrane</keyword>
<accession>A0A292PJ47</accession>
<evidence type="ECO:0000313" key="8">
    <source>
        <dbReference type="Proteomes" id="UP001412239"/>
    </source>
</evidence>
<feature type="transmembrane region" description="Helical" evidence="6">
    <location>
        <begin position="487"/>
        <end position="506"/>
    </location>
</feature>
<reference evidence="7" key="1">
    <citation type="submission" date="2015-10" db="EMBL/GenBank/DDBJ databases">
        <authorList>
            <person name="Regsiter A."/>
            <person name="william w."/>
        </authorList>
    </citation>
    <scope>NUCLEOTIDE SEQUENCE</scope>
    <source>
        <strain evidence="7">Montdore</strain>
    </source>
</reference>
<keyword evidence="2" id="KW-0813">Transport</keyword>
<feature type="transmembrane region" description="Helical" evidence="6">
    <location>
        <begin position="457"/>
        <end position="475"/>
    </location>
</feature>
<name>A0A292PJ47_9PEZI</name>
<feature type="transmembrane region" description="Helical" evidence="6">
    <location>
        <begin position="518"/>
        <end position="537"/>
    </location>
</feature>
<proteinExistence type="predicted"/>
<feature type="transmembrane region" description="Helical" evidence="6">
    <location>
        <begin position="315"/>
        <end position="335"/>
    </location>
</feature>
<feature type="transmembrane region" description="Helical" evidence="6">
    <location>
        <begin position="202"/>
        <end position="219"/>
    </location>
</feature>
<feature type="transmembrane region" description="Helical" evidence="6">
    <location>
        <begin position="154"/>
        <end position="181"/>
    </location>
</feature>
<feature type="transmembrane region" description="Helical" evidence="6">
    <location>
        <begin position="429"/>
        <end position="451"/>
    </location>
</feature>
<comment type="subcellular location">
    <subcellularLocation>
        <location evidence="1">Membrane</location>
        <topology evidence="1">Multi-pass membrane protein</topology>
    </subcellularLocation>
</comment>
<feature type="transmembrane region" description="Helical" evidence="6">
    <location>
        <begin position="47"/>
        <end position="74"/>
    </location>
</feature>
<keyword evidence="8" id="KW-1185">Reference proteome</keyword>
<dbReference type="PIRSF" id="PIRSF006060">
    <property type="entry name" value="AA_transporter"/>
    <property type="match status" value="1"/>
</dbReference>
<protein>
    <recommendedName>
        <fullName evidence="9">Amino acid permease/ SLC12A domain-containing protein</fullName>
    </recommendedName>
</protein>
<feature type="transmembrane region" description="Helical" evidence="6">
    <location>
        <begin position="81"/>
        <end position="100"/>
    </location>
</feature>
<feature type="transmembrane region" description="Helical" evidence="6">
    <location>
        <begin position="402"/>
        <end position="422"/>
    </location>
</feature>
<sequence length="579" mass="62526">MASDAEKTAPFPKETVARVVGQGANVGDFDDARLSGLGYKPELQRKFTLLSCLAVGFSISNSWFAVTGALATGIGNGGASIYMYGAILVALVHVCIGASLGELASAYPNAGRFQRPAHSSNLSPLWHRGAHDKGLAAKAGTGDDRNGGSYLTGVAAWAGAMITGASVALVIGQGVVGIIILCRPEKIGFKVLTMIQVVYKQWMGFVGYQIANILVFFLNCSNRFLPGLNKASLYISLISFLAITLAVLIASPKKASAEYASTASFASLDDISGWDNDVVAWILGLLGVNWGFSCLDSCVHMAEEIPHPEKNIPRAIMGTVAIGFITSWVYSIAIFFSMQDILSVIATPTMVPILELFRQALRGNIPGAVFLEVLVVLTAIGCLMSIHTWQSRLLWSFSRDRGFPFSSYLAVVAGAPFSVPLWSHLFSCFWIAVLGILYWVSTTAFFSLLTGGILMQYISYMIPVSLLLIGGRRIPIPGPFYMGRWGWFANGVLVVWSLFTLVFYSFPYVMPVTRSNMNYVSVVIAIISSYAVVYWFVRGRKTFKGVKRVHEIEAAMDITGGPVSGHGVGEALWVGVSEC</sequence>
<evidence type="ECO:0008006" key="9">
    <source>
        <dbReference type="Google" id="ProtNLM"/>
    </source>
</evidence>
<feature type="transmembrane region" description="Helical" evidence="6">
    <location>
        <begin position="231"/>
        <end position="250"/>
    </location>
</feature>
<evidence type="ECO:0000256" key="5">
    <source>
        <dbReference type="ARBA" id="ARBA00023136"/>
    </source>
</evidence>
<dbReference type="AlphaFoldDB" id="A0A292PJ47"/>